<dbReference type="SUPFAM" id="SSF57716">
    <property type="entry name" value="Glucocorticoid receptor-like (DNA-binding domain)"/>
    <property type="match status" value="1"/>
</dbReference>
<evidence type="ECO:0000259" key="9">
    <source>
        <dbReference type="PROSITE" id="PS51915"/>
    </source>
</evidence>
<keyword evidence="3 5" id="KW-0863">Zinc-finger</keyword>
<keyword evidence="1 6" id="KW-0479">Metal-binding</keyword>
<dbReference type="Proteomes" id="UP000183832">
    <property type="component" value="Unassembled WGS sequence"/>
</dbReference>
<evidence type="ECO:0000256" key="2">
    <source>
        <dbReference type="ARBA" id="ARBA00022737"/>
    </source>
</evidence>
<feature type="domain" description="ZAD" evidence="9">
    <location>
        <begin position="38"/>
        <end position="113"/>
    </location>
</feature>
<keyword evidence="11" id="KW-1185">Reference proteome</keyword>
<feature type="compositionally biased region" description="Polar residues" evidence="7">
    <location>
        <begin position="162"/>
        <end position="173"/>
    </location>
</feature>
<feature type="compositionally biased region" description="Polar residues" evidence="7">
    <location>
        <begin position="180"/>
        <end position="211"/>
    </location>
</feature>
<protein>
    <submittedName>
        <fullName evidence="10">CLUMA_CG002485, isoform A</fullName>
    </submittedName>
</protein>
<dbReference type="Pfam" id="PF00096">
    <property type="entry name" value="zf-C2H2"/>
    <property type="match status" value="2"/>
</dbReference>
<dbReference type="InterPro" id="IPR050717">
    <property type="entry name" value="C2H2-ZF_Transcription_Reg"/>
</dbReference>
<keyword evidence="2" id="KW-0677">Repeat</keyword>
<evidence type="ECO:0000256" key="1">
    <source>
        <dbReference type="ARBA" id="ARBA00022723"/>
    </source>
</evidence>
<dbReference type="SUPFAM" id="SSF57667">
    <property type="entry name" value="beta-beta-alpha zinc fingers"/>
    <property type="match status" value="1"/>
</dbReference>
<feature type="domain" description="C2H2-type" evidence="8">
    <location>
        <begin position="340"/>
        <end position="364"/>
    </location>
</feature>
<evidence type="ECO:0000256" key="3">
    <source>
        <dbReference type="ARBA" id="ARBA00022771"/>
    </source>
</evidence>
<dbReference type="OrthoDB" id="654211at2759"/>
<feature type="binding site" evidence="6">
    <location>
        <position position="86"/>
    </location>
    <ligand>
        <name>Zn(2+)</name>
        <dbReference type="ChEBI" id="CHEBI:29105"/>
    </ligand>
</feature>
<feature type="domain" description="C2H2-type" evidence="8">
    <location>
        <begin position="312"/>
        <end position="339"/>
    </location>
</feature>
<dbReference type="PROSITE" id="PS51915">
    <property type="entry name" value="ZAD"/>
    <property type="match status" value="1"/>
</dbReference>
<dbReference type="STRING" id="568069.A0A1J1HLH8"/>
<accession>A0A1J1HLH8</accession>
<organism evidence="10 11">
    <name type="scientific">Clunio marinus</name>
    <dbReference type="NCBI Taxonomy" id="568069"/>
    <lineage>
        <taxon>Eukaryota</taxon>
        <taxon>Metazoa</taxon>
        <taxon>Ecdysozoa</taxon>
        <taxon>Arthropoda</taxon>
        <taxon>Hexapoda</taxon>
        <taxon>Insecta</taxon>
        <taxon>Pterygota</taxon>
        <taxon>Neoptera</taxon>
        <taxon>Endopterygota</taxon>
        <taxon>Diptera</taxon>
        <taxon>Nematocera</taxon>
        <taxon>Chironomoidea</taxon>
        <taxon>Chironomidae</taxon>
        <taxon>Clunio</taxon>
    </lineage>
</organism>
<feature type="binding site" evidence="6">
    <location>
        <position position="43"/>
    </location>
    <ligand>
        <name>Zn(2+)</name>
        <dbReference type="ChEBI" id="CHEBI:29105"/>
    </ligand>
</feature>
<evidence type="ECO:0000313" key="11">
    <source>
        <dbReference type="Proteomes" id="UP000183832"/>
    </source>
</evidence>
<dbReference type="PROSITE" id="PS00028">
    <property type="entry name" value="ZINC_FINGER_C2H2_1"/>
    <property type="match status" value="4"/>
</dbReference>
<evidence type="ECO:0000256" key="6">
    <source>
        <dbReference type="PROSITE-ProRule" id="PRU01263"/>
    </source>
</evidence>
<dbReference type="GO" id="GO:0000981">
    <property type="term" value="F:DNA-binding transcription factor activity, RNA polymerase II-specific"/>
    <property type="evidence" value="ECO:0007669"/>
    <property type="project" value="TreeGrafter"/>
</dbReference>
<feature type="binding site" evidence="6">
    <location>
        <position position="89"/>
    </location>
    <ligand>
        <name>Zn(2+)</name>
        <dbReference type="ChEBI" id="CHEBI:29105"/>
    </ligand>
</feature>
<evidence type="ECO:0000313" key="10">
    <source>
        <dbReference type="EMBL" id="CRK88885.1"/>
    </source>
</evidence>
<evidence type="ECO:0000256" key="5">
    <source>
        <dbReference type="PROSITE-ProRule" id="PRU00042"/>
    </source>
</evidence>
<dbReference type="AlphaFoldDB" id="A0A1J1HLH8"/>
<dbReference type="SMART" id="SM00355">
    <property type="entry name" value="ZnF_C2H2"/>
    <property type="match status" value="4"/>
</dbReference>
<dbReference type="FunFam" id="3.30.160.60:FF:000065">
    <property type="entry name" value="B-cell CLL/lymphoma 6, member B"/>
    <property type="match status" value="1"/>
</dbReference>
<name>A0A1J1HLH8_9DIPT</name>
<keyword evidence="4 6" id="KW-0862">Zinc</keyword>
<dbReference type="InterPro" id="IPR012934">
    <property type="entry name" value="Znf_AD"/>
</dbReference>
<dbReference type="GO" id="GO:0008270">
    <property type="term" value="F:zinc ion binding"/>
    <property type="evidence" value="ECO:0007669"/>
    <property type="project" value="UniProtKB-UniRule"/>
</dbReference>
<evidence type="ECO:0000256" key="4">
    <source>
        <dbReference type="ARBA" id="ARBA00022833"/>
    </source>
</evidence>
<dbReference type="EMBL" id="CVRI01000010">
    <property type="protein sequence ID" value="CRK88885.1"/>
    <property type="molecule type" value="Genomic_DNA"/>
</dbReference>
<dbReference type="Pfam" id="PF07776">
    <property type="entry name" value="zf-AD"/>
    <property type="match status" value="1"/>
</dbReference>
<dbReference type="FunFam" id="3.30.160.60:FF:000765">
    <property type="entry name" value="Zinc finger 45-like"/>
    <property type="match status" value="1"/>
</dbReference>
<feature type="compositionally biased region" description="Low complexity" evidence="7">
    <location>
        <begin position="435"/>
        <end position="458"/>
    </location>
</feature>
<feature type="region of interest" description="Disordered" evidence="7">
    <location>
        <begin position="162"/>
        <end position="232"/>
    </location>
</feature>
<dbReference type="PROSITE" id="PS50157">
    <property type="entry name" value="ZINC_FINGER_C2H2_2"/>
    <property type="match status" value="2"/>
</dbReference>
<sequence>MISNQQQQHQSNSLEVTNNSLLVTSGTSEELNFTAFIDLCRFCSIKMGPRLNLFEKEAEQRQLLFKIRTILPISIAKEDFLPKKVCERCVNRIEQFFEWRTSCVQTESIFKNYAESMRNVTATINFQDGTVNIDKMTPAQRHAYVDAHMTVQQHIAQANLHYQQQHNSSTSRQVIKENDQQNNHHSTSQGSTMTTVSSHQQYTSNLKIPQISSSASASATTSTYTTVPDDGLGYDNGIRVLQSLGSWTADIPPNIPRPNLIPFTEPYVEGGSLNPNSRLLQHHHHTTKHHGTSISTSSRKSRSSNANAPKAFECTVCGKGLARKDKLTIHMRIHTGEKPYICEVCDKAFARRDKLVIHMNKFKHITPTNIAPLGKRHNNLASLIKKEEQHQQKAVIITHEAKPAPTSEHHQQSTQSFQLHHQIQSQSVPSSGLNTITHTISSQNHHSQQHSHQQPTTISNLGQQLWTCELCNRILPTREEWTAHAKAHMEPTTRNDFVIIITNFTIDNATSDTQQMNYIILENSNYRPSTSVASYIEEVVPIRDDTVITSQQTSVTTSLTNAPISSSLTSQCILCREICLNKNDLIQHLRNHLADDNKTYVINNTSNMAAVPSSGHETNATTITVPSSLVDLLKLDNKELCA</sequence>
<proteinExistence type="predicted"/>
<feature type="compositionally biased region" description="Low complexity" evidence="7">
    <location>
        <begin position="212"/>
        <end position="226"/>
    </location>
</feature>
<dbReference type="InterPro" id="IPR013087">
    <property type="entry name" value="Znf_C2H2_type"/>
</dbReference>
<evidence type="ECO:0000259" key="8">
    <source>
        <dbReference type="PROSITE" id="PS50157"/>
    </source>
</evidence>
<dbReference type="PANTHER" id="PTHR14196:SF12">
    <property type="entry name" value="ZINC FINGER PROTEIN 208-LIKE"/>
    <property type="match status" value="1"/>
</dbReference>
<feature type="region of interest" description="Disordered" evidence="7">
    <location>
        <begin position="283"/>
        <end position="307"/>
    </location>
</feature>
<dbReference type="GO" id="GO:0000977">
    <property type="term" value="F:RNA polymerase II transcription regulatory region sequence-specific DNA binding"/>
    <property type="evidence" value="ECO:0007669"/>
    <property type="project" value="TreeGrafter"/>
</dbReference>
<feature type="region of interest" description="Disordered" evidence="7">
    <location>
        <begin position="429"/>
        <end position="458"/>
    </location>
</feature>
<gene>
    <name evidence="10" type="ORF">CLUMA_CG002485</name>
</gene>
<feature type="binding site" evidence="6">
    <location>
        <position position="40"/>
    </location>
    <ligand>
        <name>Zn(2+)</name>
        <dbReference type="ChEBI" id="CHEBI:29105"/>
    </ligand>
</feature>
<dbReference type="SMART" id="SM00868">
    <property type="entry name" value="zf-AD"/>
    <property type="match status" value="1"/>
</dbReference>
<dbReference type="GO" id="GO:0005634">
    <property type="term" value="C:nucleus"/>
    <property type="evidence" value="ECO:0007669"/>
    <property type="project" value="InterPro"/>
</dbReference>
<evidence type="ECO:0000256" key="7">
    <source>
        <dbReference type="SAM" id="MobiDB-lite"/>
    </source>
</evidence>
<dbReference type="InterPro" id="IPR036236">
    <property type="entry name" value="Znf_C2H2_sf"/>
</dbReference>
<dbReference type="Gene3D" id="3.30.160.60">
    <property type="entry name" value="Classic Zinc Finger"/>
    <property type="match status" value="2"/>
</dbReference>
<dbReference type="PANTHER" id="PTHR14196">
    <property type="entry name" value="ODD-SKIPPED - RELATED"/>
    <property type="match status" value="1"/>
</dbReference>
<reference evidence="10 11" key="1">
    <citation type="submission" date="2015-04" db="EMBL/GenBank/DDBJ databases">
        <authorList>
            <person name="Syromyatnikov M.Y."/>
            <person name="Popov V.N."/>
        </authorList>
    </citation>
    <scope>NUCLEOTIDE SEQUENCE [LARGE SCALE GENOMIC DNA]</scope>
</reference>
<dbReference type="Gene3D" id="3.40.1800.20">
    <property type="match status" value="1"/>
</dbReference>